<feature type="chain" id="PRO_5043373763" evidence="2">
    <location>
        <begin position="17"/>
        <end position="60"/>
    </location>
</feature>
<evidence type="ECO:0000313" key="4">
    <source>
        <dbReference type="Proteomes" id="UP001461498"/>
    </source>
</evidence>
<evidence type="ECO:0000256" key="2">
    <source>
        <dbReference type="SAM" id="SignalP"/>
    </source>
</evidence>
<keyword evidence="4" id="KW-1185">Reference proteome</keyword>
<dbReference type="EMBL" id="JAPXFL010000022">
    <property type="protein sequence ID" value="KAK9496999.1"/>
    <property type="molecule type" value="Genomic_DNA"/>
</dbReference>
<feature type="compositionally biased region" description="Basic and acidic residues" evidence="1">
    <location>
        <begin position="43"/>
        <end position="60"/>
    </location>
</feature>
<proteinExistence type="predicted"/>
<feature type="region of interest" description="Disordered" evidence="1">
    <location>
        <begin position="41"/>
        <end position="60"/>
    </location>
</feature>
<reference evidence="3 4" key="1">
    <citation type="submission" date="2022-12" db="EMBL/GenBank/DDBJ databases">
        <title>Chromosome-level genome assembly of true bugs.</title>
        <authorList>
            <person name="Ma L."/>
            <person name="Li H."/>
        </authorList>
    </citation>
    <scope>NUCLEOTIDE SEQUENCE [LARGE SCALE GENOMIC DNA]</scope>
    <source>
        <strain evidence="3">Lab_2022b</strain>
    </source>
</reference>
<evidence type="ECO:0000256" key="1">
    <source>
        <dbReference type="SAM" id="MobiDB-lite"/>
    </source>
</evidence>
<name>A0AAW1CFI7_9HEMI</name>
<accession>A0AAW1CFI7</accession>
<sequence>MDPLLLFLCIVGYAWSCGVFLCYMKNSDGLILGQKHMRKHKKNEAARQKKPEKCKLVDMS</sequence>
<feature type="signal peptide" evidence="2">
    <location>
        <begin position="1"/>
        <end position="16"/>
    </location>
</feature>
<organism evidence="3 4">
    <name type="scientific">Rhynocoris fuscipes</name>
    <dbReference type="NCBI Taxonomy" id="488301"/>
    <lineage>
        <taxon>Eukaryota</taxon>
        <taxon>Metazoa</taxon>
        <taxon>Ecdysozoa</taxon>
        <taxon>Arthropoda</taxon>
        <taxon>Hexapoda</taxon>
        <taxon>Insecta</taxon>
        <taxon>Pterygota</taxon>
        <taxon>Neoptera</taxon>
        <taxon>Paraneoptera</taxon>
        <taxon>Hemiptera</taxon>
        <taxon>Heteroptera</taxon>
        <taxon>Panheteroptera</taxon>
        <taxon>Cimicomorpha</taxon>
        <taxon>Reduviidae</taxon>
        <taxon>Harpactorinae</taxon>
        <taxon>Harpactorini</taxon>
        <taxon>Rhynocoris</taxon>
    </lineage>
</organism>
<dbReference type="AlphaFoldDB" id="A0AAW1CFI7"/>
<dbReference type="Proteomes" id="UP001461498">
    <property type="component" value="Unassembled WGS sequence"/>
</dbReference>
<evidence type="ECO:0000313" key="3">
    <source>
        <dbReference type="EMBL" id="KAK9496999.1"/>
    </source>
</evidence>
<keyword evidence="2" id="KW-0732">Signal</keyword>
<protein>
    <submittedName>
        <fullName evidence="3">Uncharacterized protein</fullName>
    </submittedName>
</protein>
<gene>
    <name evidence="3" type="ORF">O3M35_012796</name>
</gene>
<comment type="caution">
    <text evidence="3">The sequence shown here is derived from an EMBL/GenBank/DDBJ whole genome shotgun (WGS) entry which is preliminary data.</text>
</comment>